<evidence type="ECO:0000313" key="11">
    <source>
        <dbReference type="EMBL" id="SVE53849.1"/>
    </source>
</evidence>
<evidence type="ECO:0000256" key="4">
    <source>
        <dbReference type="ARBA" id="ARBA00022598"/>
    </source>
</evidence>
<dbReference type="AlphaFoldDB" id="A0A383EB52"/>
<dbReference type="GO" id="GO:0005524">
    <property type="term" value="F:ATP binding"/>
    <property type="evidence" value="ECO:0007669"/>
    <property type="project" value="UniProtKB-KW"/>
</dbReference>
<dbReference type="PANTHER" id="PTHR11550:SF0">
    <property type="entry name" value="CTP SYNTHASE-RELATED"/>
    <property type="match status" value="1"/>
</dbReference>
<keyword evidence="6" id="KW-0067">ATP-binding</keyword>
<feature type="non-terminal residue" evidence="11">
    <location>
        <position position="1"/>
    </location>
</feature>
<accession>A0A383EB52</accession>
<evidence type="ECO:0000256" key="1">
    <source>
        <dbReference type="ARBA" id="ARBA00005171"/>
    </source>
</evidence>
<evidence type="ECO:0000256" key="2">
    <source>
        <dbReference type="ARBA" id="ARBA00007533"/>
    </source>
</evidence>
<dbReference type="GO" id="GO:0019856">
    <property type="term" value="P:pyrimidine nucleobase biosynthetic process"/>
    <property type="evidence" value="ECO:0007669"/>
    <property type="project" value="TreeGrafter"/>
</dbReference>
<dbReference type="Pfam" id="PF00117">
    <property type="entry name" value="GATase"/>
    <property type="match status" value="1"/>
</dbReference>
<comment type="pathway">
    <text evidence="1">Pyrimidine metabolism; CTP biosynthesis via de novo pathway; CTP from UDP: step 2/2.</text>
</comment>
<organism evidence="11">
    <name type="scientific">marine metagenome</name>
    <dbReference type="NCBI Taxonomy" id="408172"/>
    <lineage>
        <taxon>unclassified sequences</taxon>
        <taxon>metagenomes</taxon>
        <taxon>ecological metagenomes</taxon>
    </lineage>
</organism>
<keyword evidence="4" id="KW-0436">Ligase</keyword>
<keyword evidence="5" id="KW-0547">Nucleotide-binding</keyword>
<dbReference type="GO" id="GO:0003883">
    <property type="term" value="F:CTP synthase activity"/>
    <property type="evidence" value="ECO:0007669"/>
    <property type="project" value="UniProtKB-EC"/>
</dbReference>
<comment type="similarity">
    <text evidence="2">Belongs to the CTP synthase family.</text>
</comment>
<dbReference type="InterPro" id="IPR017926">
    <property type="entry name" value="GATASE"/>
</dbReference>
<comment type="catalytic activity">
    <reaction evidence="9">
        <text>UTP + L-glutamine + ATP + H2O = CTP + L-glutamate + ADP + phosphate + 2 H(+)</text>
        <dbReference type="Rhea" id="RHEA:26426"/>
        <dbReference type="ChEBI" id="CHEBI:15377"/>
        <dbReference type="ChEBI" id="CHEBI:15378"/>
        <dbReference type="ChEBI" id="CHEBI:29985"/>
        <dbReference type="ChEBI" id="CHEBI:30616"/>
        <dbReference type="ChEBI" id="CHEBI:37563"/>
        <dbReference type="ChEBI" id="CHEBI:43474"/>
        <dbReference type="ChEBI" id="CHEBI:46398"/>
        <dbReference type="ChEBI" id="CHEBI:58359"/>
        <dbReference type="ChEBI" id="CHEBI:456216"/>
        <dbReference type="EC" id="6.3.4.2"/>
    </reaction>
</comment>
<keyword evidence="7" id="KW-0315">Glutamine amidotransferase</keyword>
<keyword evidence="8" id="KW-0665">Pyrimidine biosynthesis</keyword>
<dbReference type="UniPathway" id="UPA00159">
    <property type="reaction ID" value="UER00277"/>
</dbReference>
<gene>
    <name evidence="11" type="ORF">METZ01_LOCUS506703</name>
</gene>
<reference evidence="11" key="1">
    <citation type="submission" date="2018-05" db="EMBL/GenBank/DDBJ databases">
        <authorList>
            <person name="Lanie J.A."/>
            <person name="Ng W.-L."/>
            <person name="Kazmierczak K.M."/>
            <person name="Andrzejewski T.M."/>
            <person name="Davidsen T.M."/>
            <person name="Wayne K.J."/>
            <person name="Tettelin H."/>
            <person name="Glass J.I."/>
            <person name="Rusch D."/>
            <person name="Podicherti R."/>
            <person name="Tsui H.-C.T."/>
            <person name="Winkler M.E."/>
        </authorList>
    </citation>
    <scope>NUCLEOTIDE SEQUENCE</scope>
</reference>
<dbReference type="GO" id="GO:0044210">
    <property type="term" value="P:'de novo' CTP biosynthetic process"/>
    <property type="evidence" value="ECO:0007669"/>
    <property type="project" value="UniProtKB-UniPathway"/>
</dbReference>
<dbReference type="EMBL" id="UINC01224289">
    <property type="protein sequence ID" value="SVE53849.1"/>
    <property type="molecule type" value="Genomic_DNA"/>
</dbReference>
<evidence type="ECO:0000256" key="7">
    <source>
        <dbReference type="ARBA" id="ARBA00022962"/>
    </source>
</evidence>
<proteinExistence type="inferred from homology"/>
<name>A0A383EB52_9ZZZZ</name>
<dbReference type="PANTHER" id="PTHR11550">
    <property type="entry name" value="CTP SYNTHASE"/>
    <property type="match status" value="1"/>
</dbReference>
<evidence type="ECO:0000256" key="9">
    <source>
        <dbReference type="ARBA" id="ARBA00047781"/>
    </source>
</evidence>
<protein>
    <recommendedName>
        <fullName evidence="3">CTP synthase (glutamine hydrolyzing)</fullName>
        <ecNumber evidence="3">6.3.4.2</ecNumber>
    </recommendedName>
</protein>
<dbReference type="InterPro" id="IPR029062">
    <property type="entry name" value="Class_I_gatase-like"/>
</dbReference>
<evidence type="ECO:0000256" key="6">
    <source>
        <dbReference type="ARBA" id="ARBA00022840"/>
    </source>
</evidence>
<evidence type="ECO:0000256" key="8">
    <source>
        <dbReference type="ARBA" id="ARBA00022975"/>
    </source>
</evidence>
<evidence type="ECO:0000256" key="5">
    <source>
        <dbReference type="ARBA" id="ARBA00022741"/>
    </source>
</evidence>
<evidence type="ECO:0000259" key="10">
    <source>
        <dbReference type="Pfam" id="PF00117"/>
    </source>
</evidence>
<dbReference type="Gene3D" id="3.40.50.880">
    <property type="match status" value="1"/>
</dbReference>
<dbReference type="SUPFAM" id="SSF52317">
    <property type="entry name" value="Class I glutamine amidotransferase-like"/>
    <property type="match status" value="1"/>
</dbReference>
<sequence>AVLKKDSRILELYEESGRLIEDARRIEQLMANPKQAFRVGMVMLERDKVVLERHRHRYEVSARFLETLEDEGLVFSGYHRRVDGTRLMEFVELPDHRFFVATQAHPEFKSRMDNPSPLFAGFVGASLAYQQEKAGGEEGGQVAVS</sequence>
<feature type="domain" description="Glutamine amidotransferase" evidence="10">
    <location>
        <begin position="41"/>
        <end position="123"/>
    </location>
</feature>
<dbReference type="GO" id="GO:0042802">
    <property type="term" value="F:identical protein binding"/>
    <property type="evidence" value="ECO:0007669"/>
    <property type="project" value="TreeGrafter"/>
</dbReference>
<dbReference type="InterPro" id="IPR004468">
    <property type="entry name" value="CTP_synthase"/>
</dbReference>
<evidence type="ECO:0000256" key="3">
    <source>
        <dbReference type="ARBA" id="ARBA00012291"/>
    </source>
</evidence>
<dbReference type="EC" id="6.3.4.2" evidence="3"/>